<dbReference type="GO" id="GO:0005524">
    <property type="term" value="F:ATP binding"/>
    <property type="evidence" value="ECO:0007669"/>
    <property type="project" value="UniProtKB-UniRule"/>
</dbReference>
<evidence type="ECO:0000256" key="1">
    <source>
        <dbReference type="ARBA" id="ARBA00022490"/>
    </source>
</evidence>
<dbReference type="GO" id="GO:0005694">
    <property type="term" value="C:chromosome"/>
    <property type="evidence" value="ECO:0007669"/>
    <property type="project" value="InterPro"/>
</dbReference>
<keyword evidence="5 6" id="KW-0238">DNA-binding</keyword>
<comment type="function">
    <text evidence="6">Required for chromosome condensation and partitioning.</text>
</comment>
<dbReference type="Pfam" id="PF06470">
    <property type="entry name" value="SMC_hinge"/>
    <property type="match status" value="1"/>
</dbReference>
<dbReference type="OrthoDB" id="9808768at2"/>
<sequence length="1200" mass="135476">MKLISLDINGFKSFPEPTHIQFHSGITAIVGPNGSGKSNISDALLWVLGEQSVKSLRGSKMQDLIFSGTQHRKAHAFAEVMLTLDNSDHELNVAYDTIEIKRRLYKTGESEYAINQHTCRLKDIVDLFLDSGLGKNGYSLVGQGRIDEILSARYEDRRLIFDEAAGISKFRKRKEEAEQKLRYTEDNLVRIQDIQREISTQLQTLAKQAELAQTYLNLQAELTDLDLARIYFELHAYTDKMAKLKADSAILQDEIATQETAKTELLTANENLQAKRNAMQADIEELQTKTESLTWKISELKQQLELLNLNRSKYKQERLEKEQAIVDIEAELNSLGEKVKLDEQAKASLNEELLVLEAELSKWQTEFGASLEVSSKAETKWQQAQTQLNKEQASYWQDKSKLADLQAKQAAVKSKLAVQKTTVEDLAKQLSKFTKEEANLTEQVNKATAKENVAKKDLEQALGAYNACKVEVQKLAKAVSDNEAALNSLTYRQHGLTLAANNYEGFNQSVRQLLTYVRKKLLYSQEQVIGSLADLITVPNEYVHAIDSVLGQSIQNIVTDTAKTAADLITLLKEKHFGRANFLPLDNLRSRSINDNDLRNLERLSGFIGIASNLVNCKSAYKAAIDFRLGRIIVVDNLTTAREAAQLCDRRYLIVTLEGDQISVGGAMSGGEKQRNTASLLLLERRQEISKLDAEIKASQQNLEAKQAEYKQAEQALGEKELLIAKLKQVNENCHMDLLAKQQELKQQTLQKENLAKKEAFERQALSQAQAEYAKNYANLPDAIREQEQTFASLQARELALQAEREELNKQSQLSNDKQAELHKCELALTEKKSALKLKTELLANLQAQVQNLQGKLANTRSLLAMLIKDQANLGTDESKWQTDLQKLENDLAKTKELSKVKNEELNQLEQANSGSFQKLNDLHALLSKLNNQLTRLQNQVDREEQTRRELLQELWENYQKSLQDVPDKLEKDYQAKRDLAMIRDLRAEIKALGPVNVEAIEQYNDLQERYDFIEQQRSDIIASKKELDQLIVQITEAMQEKFSASFALIQANFQDIFVKLFGGGQGEICLEEKADILSANIEIKACPPGKRMQNMLLLSGGERCLTAIALLFAIQSLKPSAFCVLDEVEAALDDANIFRFTEYLKKQAGKTQFIVVTHRKSTMAACERIYGVTMQERGVSQVLTLALAEDQAKFSKMIE</sequence>
<comment type="subcellular location">
    <subcellularLocation>
        <location evidence="6">Cytoplasm</location>
    </subcellularLocation>
</comment>
<name>A0A133YCW1_9FIRM</name>
<feature type="coiled-coil region" evidence="6">
    <location>
        <begin position="423"/>
        <end position="450"/>
    </location>
</feature>
<evidence type="ECO:0000256" key="5">
    <source>
        <dbReference type="ARBA" id="ARBA00023125"/>
    </source>
</evidence>
<dbReference type="CDD" id="cd03278">
    <property type="entry name" value="ABC_SMC_barmotin"/>
    <property type="match status" value="1"/>
</dbReference>
<dbReference type="NCBIfam" id="TIGR02168">
    <property type="entry name" value="SMC_prok_B"/>
    <property type="match status" value="1"/>
</dbReference>
<dbReference type="GO" id="GO:0005737">
    <property type="term" value="C:cytoplasm"/>
    <property type="evidence" value="ECO:0007669"/>
    <property type="project" value="UniProtKB-SubCell"/>
</dbReference>
<dbReference type="InterPro" id="IPR010935">
    <property type="entry name" value="SMC_hinge"/>
</dbReference>
<keyword evidence="1 6" id="KW-0963">Cytoplasm</keyword>
<keyword evidence="2 6" id="KW-0547">Nucleotide-binding</keyword>
<evidence type="ECO:0000256" key="3">
    <source>
        <dbReference type="ARBA" id="ARBA00022840"/>
    </source>
</evidence>
<organism evidence="8 9">
    <name type="scientific">Amygdalobacter nucleatus</name>
    <dbReference type="NCBI Taxonomy" id="3029274"/>
    <lineage>
        <taxon>Bacteria</taxon>
        <taxon>Bacillati</taxon>
        <taxon>Bacillota</taxon>
        <taxon>Clostridia</taxon>
        <taxon>Eubacteriales</taxon>
        <taxon>Oscillospiraceae</taxon>
        <taxon>Amygdalobacter</taxon>
    </lineage>
</organism>
<feature type="coiled-coil region" evidence="6">
    <location>
        <begin position="682"/>
        <end position="954"/>
    </location>
</feature>
<dbReference type="STRING" id="1497955.HMPREF1872_00745"/>
<dbReference type="InterPro" id="IPR027417">
    <property type="entry name" value="P-loop_NTPase"/>
</dbReference>
<dbReference type="Pfam" id="PF02463">
    <property type="entry name" value="SMC_N"/>
    <property type="match status" value="1"/>
</dbReference>
<dbReference type="PATRIC" id="fig|1497955.3.peg.720"/>
<comment type="subunit">
    <text evidence="6">Homodimer.</text>
</comment>
<evidence type="ECO:0000256" key="6">
    <source>
        <dbReference type="HAMAP-Rule" id="MF_01894"/>
    </source>
</evidence>
<protein>
    <recommendedName>
        <fullName evidence="6">Chromosome partition protein Smc</fullName>
    </recommendedName>
</protein>
<dbReference type="GO" id="GO:0007059">
    <property type="term" value="P:chromosome segregation"/>
    <property type="evidence" value="ECO:0007669"/>
    <property type="project" value="UniProtKB-UniRule"/>
</dbReference>
<keyword evidence="4 6" id="KW-0175">Coiled coil</keyword>
<accession>A0A133YCW1</accession>
<dbReference type="GO" id="GO:0006260">
    <property type="term" value="P:DNA replication"/>
    <property type="evidence" value="ECO:0007669"/>
    <property type="project" value="UniProtKB-UniRule"/>
</dbReference>
<dbReference type="SMART" id="SM00968">
    <property type="entry name" value="SMC_hinge"/>
    <property type="match status" value="1"/>
</dbReference>
<dbReference type="GO" id="GO:0003677">
    <property type="term" value="F:DNA binding"/>
    <property type="evidence" value="ECO:0007669"/>
    <property type="project" value="UniProtKB-UniRule"/>
</dbReference>
<feature type="coiled-coil region" evidence="6">
    <location>
        <begin position="167"/>
        <end position="194"/>
    </location>
</feature>
<dbReference type="HAMAP" id="MF_01894">
    <property type="entry name" value="Smc_prok"/>
    <property type="match status" value="1"/>
</dbReference>
<dbReference type="PANTHER" id="PTHR43977">
    <property type="entry name" value="STRUCTURAL MAINTENANCE OF CHROMOSOMES PROTEIN 3"/>
    <property type="match status" value="1"/>
</dbReference>
<feature type="coiled-coil region" evidence="6">
    <location>
        <begin position="997"/>
        <end position="1041"/>
    </location>
</feature>
<dbReference type="SUPFAM" id="SSF75553">
    <property type="entry name" value="Smc hinge domain"/>
    <property type="match status" value="1"/>
</dbReference>
<comment type="similarity">
    <text evidence="6">Belongs to the SMC family.</text>
</comment>
<dbReference type="PIRSF" id="PIRSF005719">
    <property type="entry name" value="SMC"/>
    <property type="match status" value="1"/>
</dbReference>
<dbReference type="Gene3D" id="1.20.1060.20">
    <property type="match status" value="1"/>
</dbReference>
<dbReference type="Gene3D" id="3.30.70.1620">
    <property type="match status" value="1"/>
</dbReference>
<reference evidence="9" key="1">
    <citation type="submission" date="2016-01" db="EMBL/GenBank/DDBJ databases">
        <authorList>
            <person name="Mitreva M."/>
            <person name="Pepin K.H."/>
            <person name="Mihindukulasuriya K.A."/>
            <person name="Fulton R."/>
            <person name="Fronick C."/>
            <person name="O'Laughlin M."/>
            <person name="Miner T."/>
            <person name="Herter B."/>
            <person name="Rosa B.A."/>
            <person name="Cordes M."/>
            <person name="Tomlinson C."/>
            <person name="Wollam A."/>
            <person name="Palsikar V.B."/>
            <person name="Mardis E.R."/>
            <person name="Wilson R.K."/>
        </authorList>
    </citation>
    <scope>NUCLEOTIDE SEQUENCE [LARGE SCALE GENOMIC DNA]</scope>
    <source>
        <strain evidence="9">KA00274</strain>
    </source>
</reference>
<keyword evidence="3 6" id="KW-0067">ATP-binding</keyword>
<evidence type="ECO:0000256" key="2">
    <source>
        <dbReference type="ARBA" id="ARBA00022741"/>
    </source>
</evidence>
<dbReference type="GO" id="GO:0030261">
    <property type="term" value="P:chromosome condensation"/>
    <property type="evidence" value="ECO:0007669"/>
    <property type="project" value="InterPro"/>
</dbReference>
<evidence type="ECO:0000259" key="7">
    <source>
        <dbReference type="SMART" id="SM00968"/>
    </source>
</evidence>
<dbReference type="GO" id="GO:0016887">
    <property type="term" value="F:ATP hydrolysis activity"/>
    <property type="evidence" value="ECO:0007669"/>
    <property type="project" value="InterPro"/>
</dbReference>
<dbReference type="GO" id="GO:0007062">
    <property type="term" value="P:sister chromatid cohesion"/>
    <property type="evidence" value="ECO:0007669"/>
    <property type="project" value="InterPro"/>
</dbReference>
<dbReference type="EMBL" id="LSCV01000021">
    <property type="protein sequence ID" value="KXB40967.1"/>
    <property type="molecule type" value="Genomic_DNA"/>
</dbReference>
<evidence type="ECO:0000256" key="4">
    <source>
        <dbReference type="ARBA" id="ARBA00023054"/>
    </source>
</evidence>
<gene>
    <name evidence="6" type="primary">smc</name>
    <name evidence="8" type="ORF">HMPREF1872_00745</name>
</gene>
<feature type="binding site" evidence="6">
    <location>
        <begin position="32"/>
        <end position="39"/>
    </location>
    <ligand>
        <name>ATP</name>
        <dbReference type="ChEBI" id="CHEBI:30616"/>
    </ligand>
</feature>
<dbReference type="InterPro" id="IPR036277">
    <property type="entry name" value="SMC_hinge_sf"/>
</dbReference>
<dbReference type="AlphaFoldDB" id="A0A133YCW1"/>
<dbReference type="InterPro" id="IPR003395">
    <property type="entry name" value="RecF/RecN/SMC_N"/>
</dbReference>
<keyword evidence="9" id="KW-1185">Reference proteome</keyword>
<dbReference type="InterPro" id="IPR011890">
    <property type="entry name" value="SMC_prok"/>
</dbReference>
<evidence type="ECO:0000313" key="8">
    <source>
        <dbReference type="EMBL" id="KXB40967.1"/>
    </source>
</evidence>
<dbReference type="InterPro" id="IPR024704">
    <property type="entry name" value="SMC"/>
</dbReference>
<feature type="coiled-coil region" evidence="6">
    <location>
        <begin position="234"/>
        <end position="366"/>
    </location>
</feature>
<dbReference type="RefSeq" id="WP_066714011.1">
    <property type="nucleotide sequence ID" value="NZ_JARFNM010000001.1"/>
</dbReference>
<comment type="domain">
    <text evidence="6">Contains large globular domains required for ATP hydrolysis at each terminus and a third globular domain forming a flexible hinge near the middle of the molecule. These domains are separated by coiled-coil structures.</text>
</comment>
<evidence type="ECO:0000313" key="9">
    <source>
        <dbReference type="Proteomes" id="UP000070080"/>
    </source>
</evidence>
<dbReference type="FunFam" id="3.40.50.300:FF:000984">
    <property type="entry name" value="Chromosome partition protein Smc"/>
    <property type="match status" value="1"/>
</dbReference>
<dbReference type="SUPFAM" id="SSF52540">
    <property type="entry name" value="P-loop containing nucleoside triphosphate hydrolases"/>
    <property type="match status" value="1"/>
</dbReference>
<dbReference type="Gene3D" id="3.40.50.300">
    <property type="entry name" value="P-loop containing nucleotide triphosphate hydrolases"/>
    <property type="match status" value="2"/>
</dbReference>
<comment type="caution">
    <text evidence="8">The sequence shown here is derived from an EMBL/GenBank/DDBJ whole genome shotgun (WGS) entry which is preliminary data.</text>
</comment>
<dbReference type="Proteomes" id="UP000070080">
    <property type="component" value="Unassembled WGS sequence"/>
</dbReference>
<feature type="domain" description="SMC hinge" evidence="7">
    <location>
        <begin position="526"/>
        <end position="645"/>
    </location>
</feature>
<proteinExistence type="inferred from homology"/>